<feature type="binding site" evidence="9">
    <location>
        <position position="253"/>
    </location>
    <ligand>
        <name>S-adenosyl-L-methionine</name>
        <dbReference type="ChEBI" id="CHEBI:59789"/>
    </ligand>
</feature>
<dbReference type="UniPathway" id="UPA00559"/>
<dbReference type="PANTHER" id="PTHR10882">
    <property type="entry name" value="DIPHTHINE SYNTHASE"/>
    <property type="match status" value="1"/>
</dbReference>
<name>T1K602_TETUR</name>
<dbReference type="PANTHER" id="PTHR10882:SF0">
    <property type="entry name" value="DIPHTHINE METHYL ESTER SYNTHASE"/>
    <property type="match status" value="1"/>
</dbReference>
<keyword evidence="7 9" id="KW-0949">S-adenosyl-L-methionine</keyword>
<dbReference type="SUPFAM" id="SSF53790">
    <property type="entry name" value="Tetrapyrrole methylase"/>
    <property type="match status" value="1"/>
</dbReference>
<dbReference type="CDD" id="cd11647">
    <property type="entry name" value="DHP5_DphB"/>
    <property type="match status" value="1"/>
</dbReference>
<evidence type="ECO:0000313" key="12">
    <source>
        <dbReference type="Proteomes" id="UP000015104"/>
    </source>
</evidence>
<keyword evidence="12" id="KW-1185">Reference proteome</keyword>
<dbReference type="Pfam" id="PF00590">
    <property type="entry name" value="TP_methylase"/>
    <property type="match status" value="1"/>
</dbReference>
<evidence type="ECO:0000256" key="3">
    <source>
        <dbReference type="ARBA" id="ARBA00006729"/>
    </source>
</evidence>
<evidence type="ECO:0000256" key="8">
    <source>
        <dbReference type="ARBA" id="ARBA00048752"/>
    </source>
</evidence>
<dbReference type="GO" id="GO:0032259">
    <property type="term" value="P:methylation"/>
    <property type="evidence" value="ECO:0007669"/>
    <property type="project" value="UniProtKB-KW"/>
</dbReference>
<comment type="catalytic activity">
    <reaction evidence="8">
        <text>2-[(3S)-amino-3-carboxypropyl]-L-histidyl-[translation elongation factor 2] + 4 S-adenosyl-L-methionine = diphthine methyl ester-[translation elongation factor 2] + 4 S-adenosyl-L-homocysteine + 3 H(+)</text>
        <dbReference type="Rhea" id="RHEA:42652"/>
        <dbReference type="Rhea" id="RHEA-COMP:9749"/>
        <dbReference type="Rhea" id="RHEA-COMP:10173"/>
        <dbReference type="ChEBI" id="CHEBI:15378"/>
        <dbReference type="ChEBI" id="CHEBI:57856"/>
        <dbReference type="ChEBI" id="CHEBI:59789"/>
        <dbReference type="ChEBI" id="CHEBI:73995"/>
        <dbReference type="ChEBI" id="CHEBI:79005"/>
        <dbReference type="EC" id="2.1.1.314"/>
    </reaction>
</comment>
<keyword evidence="5" id="KW-0489">Methyltransferase</keyword>
<dbReference type="InterPro" id="IPR014776">
    <property type="entry name" value="4pyrrole_Mease_sub2"/>
</dbReference>
<comment type="function">
    <text evidence="1">S-adenosyl-L-methionine-dependent methyltransferase that catalyzes four methylations of the modified target histidine residue in translation elongation factor 2 (EF-2), to form an intermediate called diphthine methyl ester. The four successive methylation reactions represent the second step of diphthamide biosynthesis.</text>
</comment>
<dbReference type="InterPro" id="IPR014777">
    <property type="entry name" value="4pyrrole_Mease_sub1"/>
</dbReference>
<proteinExistence type="inferred from homology"/>
<dbReference type="OMA" id="HNASIMS"/>
<evidence type="ECO:0000256" key="9">
    <source>
        <dbReference type="PIRSR" id="PIRSR036432-1"/>
    </source>
</evidence>
<dbReference type="InterPro" id="IPR000878">
    <property type="entry name" value="4pyrrol_Mease"/>
</dbReference>
<evidence type="ECO:0000256" key="6">
    <source>
        <dbReference type="ARBA" id="ARBA00022679"/>
    </source>
</evidence>
<dbReference type="GO" id="GO:0141133">
    <property type="term" value="F:diphthine methyl ester synthase activity"/>
    <property type="evidence" value="ECO:0007669"/>
    <property type="project" value="UniProtKB-EC"/>
</dbReference>
<dbReference type="Proteomes" id="UP000015104">
    <property type="component" value="Unassembled WGS sequence"/>
</dbReference>
<evidence type="ECO:0000256" key="7">
    <source>
        <dbReference type="ARBA" id="ARBA00022691"/>
    </source>
</evidence>
<evidence type="ECO:0000313" key="11">
    <source>
        <dbReference type="EnsemblMetazoa" id="tetur05g08130.1"/>
    </source>
</evidence>
<reference evidence="11" key="2">
    <citation type="submission" date="2015-06" db="UniProtKB">
        <authorList>
            <consortium name="EnsemblMetazoa"/>
        </authorList>
    </citation>
    <scope>IDENTIFICATION</scope>
</reference>
<dbReference type="Gene3D" id="3.30.950.10">
    <property type="entry name" value="Methyltransferase, Cobalt-precorrin-4 Transmethylase, Domain 2"/>
    <property type="match status" value="1"/>
</dbReference>
<evidence type="ECO:0000259" key="10">
    <source>
        <dbReference type="Pfam" id="PF00590"/>
    </source>
</evidence>
<feature type="binding site" evidence="9">
    <location>
        <position position="87"/>
    </location>
    <ligand>
        <name>S-adenosyl-L-methionine</name>
        <dbReference type="ChEBI" id="CHEBI:59789"/>
    </ligand>
</feature>
<feature type="binding site" evidence="9">
    <location>
        <position position="9"/>
    </location>
    <ligand>
        <name>S-adenosyl-L-methionine</name>
        <dbReference type="ChEBI" id="CHEBI:59789"/>
    </ligand>
</feature>
<feature type="binding site" evidence="9">
    <location>
        <begin position="115"/>
        <end position="116"/>
    </location>
    <ligand>
        <name>S-adenosyl-L-methionine</name>
        <dbReference type="ChEBI" id="CHEBI:59789"/>
    </ligand>
</feature>
<dbReference type="NCBIfam" id="TIGR00522">
    <property type="entry name" value="dph5"/>
    <property type="match status" value="1"/>
</dbReference>
<dbReference type="HOGENOM" id="CLU_066040_1_0_1"/>
<protein>
    <recommendedName>
        <fullName evidence="4">diphthine methyl ester synthase</fullName>
        <ecNumber evidence="4">2.1.1.314</ecNumber>
    </recommendedName>
</protein>
<dbReference type="EnsemblMetazoa" id="tetur05g08130.1">
    <property type="protein sequence ID" value="tetur05g08130.1"/>
    <property type="gene ID" value="tetur05g08130"/>
</dbReference>
<dbReference type="InterPro" id="IPR004551">
    <property type="entry name" value="Dphthn_synthase"/>
</dbReference>
<dbReference type="HAMAP" id="MF_01084">
    <property type="entry name" value="Diphthine_synth"/>
    <property type="match status" value="1"/>
</dbReference>
<evidence type="ECO:0000256" key="4">
    <source>
        <dbReference type="ARBA" id="ARBA00011927"/>
    </source>
</evidence>
<evidence type="ECO:0000256" key="5">
    <source>
        <dbReference type="ARBA" id="ARBA00022603"/>
    </source>
</evidence>
<sequence>MLYLIGLGLCDLTDITVKGLEIVKKCEKVYLEHYTSVLYNVSDNIEKLEDFYSKKVLLADREMVESQSDEILDGSVDGDIAFLVVGDPLGATTHTDLILRAIQRGIKYKIVHNASIMNAVGCCGLQLYNFGETVSIPLWTENWKPSSFMDKILANKKRGLHTLCLLDIKVKEKSLEAMMKGKVAYEPPRFMKTNEAASQIIESFETLDQKEYDGVLDESSYCIGLARVGSDDQSIVRCGLSQMVNEDLGKPLHCLVIEGNLHPLEADMLALFTK</sequence>
<dbReference type="KEGG" id="tut:107360805"/>
<dbReference type="InterPro" id="IPR035996">
    <property type="entry name" value="4pyrrol_Methylase_sf"/>
</dbReference>
<dbReference type="GO" id="GO:0017183">
    <property type="term" value="P:protein histidyl modification to diphthamide"/>
    <property type="evidence" value="ECO:0007669"/>
    <property type="project" value="UniProtKB-UniPathway"/>
</dbReference>
<evidence type="ECO:0000256" key="1">
    <source>
        <dbReference type="ARBA" id="ARBA00004006"/>
    </source>
</evidence>
<dbReference type="Gene3D" id="3.40.1010.10">
    <property type="entry name" value="Cobalt-precorrin-4 Transmethylase, Domain 1"/>
    <property type="match status" value="1"/>
</dbReference>
<comment type="similarity">
    <text evidence="3">Belongs to the diphthine synthase family.</text>
</comment>
<dbReference type="EMBL" id="CAEY01001591">
    <property type="status" value="NOT_ANNOTATED_CDS"/>
    <property type="molecule type" value="Genomic_DNA"/>
</dbReference>
<feature type="domain" description="Tetrapyrrole methylase" evidence="10">
    <location>
        <begin position="1"/>
        <end position="181"/>
    </location>
</feature>
<dbReference type="STRING" id="32264.T1K602"/>
<comment type="pathway">
    <text evidence="2">Protein modification; peptidyl-diphthamide biosynthesis.</text>
</comment>
<dbReference type="AlphaFoldDB" id="T1K602"/>
<dbReference type="FunFam" id="3.30.950.10:FF:000004">
    <property type="entry name" value="Diphthine synthase putative"/>
    <property type="match status" value="1"/>
</dbReference>
<dbReference type="OrthoDB" id="2516at2759"/>
<reference evidence="12" key="1">
    <citation type="submission" date="2011-08" db="EMBL/GenBank/DDBJ databases">
        <authorList>
            <person name="Rombauts S."/>
        </authorList>
    </citation>
    <scope>NUCLEOTIDE SEQUENCE</scope>
    <source>
        <strain evidence="12">London</strain>
    </source>
</reference>
<accession>T1K602</accession>
<evidence type="ECO:0000256" key="2">
    <source>
        <dbReference type="ARBA" id="ARBA00005156"/>
    </source>
</evidence>
<dbReference type="PIRSF" id="PIRSF036432">
    <property type="entry name" value="Diphthine_synth"/>
    <property type="match status" value="1"/>
</dbReference>
<dbReference type="EC" id="2.1.1.314" evidence="4"/>
<dbReference type="FunFam" id="3.40.1010.10:FF:000004">
    <property type="entry name" value="Putative diphthine synthase"/>
    <property type="match status" value="1"/>
</dbReference>
<dbReference type="eggNOG" id="KOG3123">
    <property type="taxonomic scope" value="Eukaryota"/>
</dbReference>
<feature type="binding site" evidence="9">
    <location>
        <position position="90"/>
    </location>
    <ligand>
        <name>S-adenosyl-L-methionine</name>
        <dbReference type="ChEBI" id="CHEBI:59789"/>
    </ligand>
</feature>
<organism evidence="11 12">
    <name type="scientific">Tetranychus urticae</name>
    <name type="common">Two-spotted spider mite</name>
    <dbReference type="NCBI Taxonomy" id="32264"/>
    <lineage>
        <taxon>Eukaryota</taxon>
        <taxon>Metazoa</taxon>
        <taxon>Ecdysozoa</taxon>
        <taxon>Arthropoda</taxon>
        <taxon>Chelicerata</taxon>
        <taxon>Arachnida</taxon>
        <taxon>Acari</taxon>
        <taxon>Acariformes</taxon>
        <taxon>Trombidiformes</taxon>
        <taxon>Prostigmata</taxon>
        <taxon>Eleutherengona</taxon>
        <taxon>Raphignathae</taxon>
        <taxon>Tetranychoidea</taxon>
        <taxon>Tetranychidae</taxon>
        <taxon>Tetranychus</taxon>
    </lineage>
</organism>
<feature type="binding site" evidence="9">
    <location>
        <position position="228"/>
    </location>
    <ligand>
        <name>S-adenosyl-L-methionine</name>
        <dbReference type="ChEBI" id="CHEBI:59789"/>
    </ligand>
</feature>
<gene>
    <name evidence="11" type="primary">107360805</name>
</gene>
<feature type="binding site" evidence="9">
    <location>
        <position position="166"/>
    </location>
    <ligand>
        <name>S-adenosyl-L-methionine</name>
        <dbReference type="ChEBI" id="CHEBI:59789"/>
    </ligand>
</feature>
<keyword evidence="6" id="KW-0808">Transferase</keyword>